<dbReference type="AlphaFoldDB" id="A0AAV7N7D4"/>
<reference evidence="2" key="1">
    <citation type="journal article" date="2022" name="bioRxiv">
        <title>Sequencing and chromosome-scale assembly of the giantPleurodeles waltlgenome.</title>
        <authorList>
            <person name="Brown T."/>
            <person name="Elewa A."/>
            <person name="Iarovenko S."/>
            <person name="Subramanian E."/>
            <person name="Araus A.J."/>
            <person name="Petzold A."/>
            <person name="Susuki M."/>
            <person name="Suzuki K.-i.T."/>
            <person name="Hayashi T."/>
            <person name="Toyoda A."/>
            <person name="Oliveira C."/>
            <person name="Osipova E."/>
            <person name="Leigh N.D."/>
            <person name="Simon A."/>
            <person name="Yun M.H."/>
        </authorList>
    </citation>
    <scope>NUCLEOTIDE SEQUENCE</scope>
    <source>
        <strain evidence="2">20211129_DDA</strain>
        <tissue evidence="2">Liver</tissue>
    </source>
</reference>
<keyword evidence="3" id="KW-1185">Reference proteome</keyword>
<evidence type="ECO:0000313" key="2">
    <source>
        <dbReference type="EMBL" id="KAJ1111114.1"/>
    </source>
</evidence>
<name>A0AAV7N7D4_PLEWA</name>
<dbReference type="EMBL" id="JANPWB010000013">
    <property type="protein sequence ID" value="KAJ1111114.1"/>
    <property type="molecule type" value="Genomic_DNA"/>
</dbReference>
<dbReference type="Proteomes" id="UP001066276">
    <property type="component" value="Chromosome 9"/>
</dbReference>
<organism evidence="2 3">
    <name type="scientific">Pleurodeles waltl</name>
    <name type="common">Iberian ribbed newt</name>
    <dbReference type="NCBI Taxonomy" id="8319"/>
    <lineage>
        <taxon>Eukaryota</taxon>
        <taxon>Metazoa</taxon>
        <taxon>Chordata</taxon>
        <taxon>Craniata</taxon>
        <taxon>Vertebrata</taxon>
        <taxon>Euteleostomi</taxon>
        <taxon>Amphibia</taxon>
        <taxon>Batrachia</taxon>
        <taxon>Caudata</taxon>
        <taxon>Salamandroidea</taxon>
        <taxon>Salamandridae</taxon>
        <taxon>Pleurodelinae</taxon>
        <taxon>Pleurodeles</taxon>
    </lineage>
</organism>
<comment type="caution">
    <text evidence="2">The sequence shown here is derived from an EMBL/GenBank/DDBJ whole genome shotgun (WGS) entry which is preliminary data.</text>
</comment>
<protein>
    <submittedName>
        <fullName evidence="2">Uncharacterized protein</fullName>
    </submittedName>
</protein>
<proteinExistence type="predicted"/>
<accession>A0AAV7N7D4</accession>
<evidence type="ECO:0000256" key="1">
    <source>
        <dbReference type="SAM" id="MobiDB-lite"/>
    </source>
</evidence>
<sequence>MSGPRAGHAKAGIREGDLRASPRRATGGSWEVIKEEPEAAEENTVLTEEPRPEYVRQLYSMLGPETAEYFLNPPPLEIRPRPEIQKMMKAMGDFVGAELLWTTIRAESHQRLQAIEPVGEKKAFLLDPVGQSQWMEKSAERRHLIRLIGRSAQRQQDRTSLLIANNTCPALPESCEEDFPAKFFSGTL</sequence>
<evidence type="ECO:0000313" key="3">
    <source>
        <dbReference type="Proteomes" id="UP001066276"/>
    </source>
</evidence>
<feature type="region of interest" description="Disordered" evidence="1">
    <location>
        <begin position="1"/>
        <end position="49"/>
    </location>
</feature>
<gene>
    <name evidence="2" type="ORF">NDU88_008452</name>
</gene>